<dbReference type="GO" id="GO:0005576">
    <property type="term" value="C:extracellular region"/>
    <property type="evidence" value="ECO:0007669"/>
    <property type="project" value="UniProtKB-SubCell"/>
</dbReference>
<protein>
    <recommendedName>
        <fullName evidence="9">CD63 antigen</fullName>
    </recommendedName>
</protein>
<evidence type="ECO:0000256" key="24">
    <source>
        <dbReference type="SAM" id="Phobius"/>
    </source>
</evidence>
<accession>L5KUX2</accession>
<evidence type="ECO:0000256" key="18">
    <source>
        <dbReference type="ARBA" id="ARBA00023139"/>
    </source>
</evidence>
<dbReference type="FunCoup" id="L5KUX2">
    <property type="interactions" value="532"/>
</dbReference>
<evidence type="ECO:0000256" key="15">
    <source>
        <dbReference type="ARBA" id="ARBA00022927"/>
    </source>
</evidence>
<evidence type="ECO:0000256" key="2">
    <source>
        <dbReference type="ARBA" id="ARBA00004155"/>
    </source>
</evidence>
<dbReference type="GO" id="GO:0042470">
    <property type="term" value="C:melanosome"/>
    <property type="evidence" value="ECO:0007669"/>
    <property type="project" value="UniProtKB-SubCell"/>
</dbReference>
<feature type="transmembrane region" description="Helical" evidence="24">
    <location>
        <begin position="268"/>
        <end position="293"/>
    </location>
</feature>
<dbReference type="PROSITE" id="PS00421">
    <property type="entry name" value="TM4_1"/>
    <property type="match status" value="1"/>
</dbReference>
<evidence type="ECO:0000256" key="16">
    <source>
        <dbReference type="ARBA" id="ARBA00022989"/>
    </source>
</evidence>
<evidence type="ECO:0000256" key="6">
    <source>
        <dbReference type="ARBA" id="ARBA00004559"/>
    </source>
</evidence>
<feature type="transmembrane region" description="Helical" evidence="24">
    <location>
        <begin position="145"/>
        <end position="172"/>
    </location>
</feature>
<evidence type="ECO:0000256" key="5">
    <source>
        <dbReference type="ARBA" id="ARBA00004550"/>
    </source>
</evidence>
<dbReference type="InterPro" id="IPR042028">
    <property type="entry name" value="CD63_LEL"/>
</dbReference>
<comment type="subcellular location">
    <subcellularLocation>
        <location evidence="7">Cell membrane</location>
        <topology evidence="7">Multi-pass membrane protein</topology>
    </subcellularLocation>
    <subcellularLocation>
        <location evidence="4">Cell surface</location>
    </subcellularLocation>
    <subcellularLocation>
        <location evidence="6">Endosome</location>
        <location evidence="6">Multivesicular body</location>
    </subcellularLocation>
    <subcellularLocation>
        <location evidence="1">Late endosome membrane</location>
        <topology evidence="1">Multi-pass membrane protein</topology>
    </subcellularLocation>
    <subcellularLocation>
        <location evidence="2">Lysosome membrane</location>
        <topology evidence="2">Multi-pass membrane protein</topology>
    </subcellularLocation>
    <subcellularLocation>
        <location evidence="3">Melanosome</location>
    </subcellularLocation>
    <subcellularLocation>
        <location evidence="5">Secreted</location>
        <location evidence="5">Extracellular exosome</location>
    </subcellularLocation>
</comment>
<evidence type="ECO:0000256" key="4">
    <source>
        <dbReference type="ARBA" id="ARBA00004241"/>
    </source>
</evidence>
<dbReference type="Pfam" id="PF00335">
    <property type="entry name" value="Tetraspanin"/>
    <property type="match status" value="1"/>
</dbReference>
<keyword evidence="19" id="KW-0325">Glycoprotein</keyword>
<dbReference type="AlphaFoldDB" id="L5KUX2"/>
<evidence type="ECO:0000313" key="25">
    <source>
        <dbReference type="EMBL" id="ELK15254.1"/>
    </source>
</evidence>
<dbReference type="EMBL" id="KB030539">
    <property type="protein sequence ID" value="ELK15254.1"/>
    <property type="molecule type" value="Genomic_DNA"/>
</dbReference>
<dbReference type="GO" id="GO:0031902">
    <property type="term" value="C:late endosome membrane"/>
    <property type="evidence" value="ECO:0007669"/>
    <property type="project" value="UniProtKB-SubCell"/>
</dbReference>
<evidence type="ECO:0000256" key="17">
    <source>
        <dbReference type="ARBA" id="ARBA00023136"/>
    </source>
</evidence>
<reference evidence="26" key="1">
    <citation type="journal article" date="2013" name="Science">
        <title>Comparative analysis of bat genomes provides insight into the evolution of flight and immunity.</title>
        <authorList>
            <person name="Zhang G."/>
            <person name="Cowled C."/>
            <person name="Shi Z."/>
            <person name="Huang Z."/>
            <person name="Bishop-Lilly K.A."/>
            <person name="Fang X."/>
            <person name="Wynne J.W."/>
            <person name="Xiong Z."/>
            <person name="Baker M.L."/>
            <person name="Zhao W."/>
            <person name="Tachedjian M."/>
            <person name="Zhu Y."/>
            <person name="Zhou P."/>
            <person name="Jiang X."/>
            <person name="Ng J."/>
            <person name="Yang L."/>
            <person name="Wu L."/>
            <person name="Xiao J."/>
            <person name="Feng Y."/>
            <person name="Chen Y."/>
            <person name="Sun X."/>
            <person name="Zhang Y."/>
            <person name="Marsh G.A."/>
            <person name="Crameri G."/>
            <person name="Broder C.C."/>
            <person name="Frey K.G."/>
            <person name="Wang L.F."/>
            <person name="Wang J."/>
        </authorList>
    </citation>
    <scope>NUCLEOTIDE SEQUENCE [LARGE SCALE GENOMIC DNA]</scope>
</reference>
<dbReference type="Proteomes" id="UP000010552">
    <property type="component" value="Unassembled WGS sequence"/>
</dbReference>
<keyword evidence="21" id="KW-0449">Lipoprotein</keyword>
<dbReference type="GO" id="GO:1900746">
    <property type="term" value="P:regulation of vascular endothelial growth factor signaling pathway"/>
    <property type="evidence" value="ECO:0007669"/>
    <property type="project" value="TreeGrafter"/>
</dbReference>
<keyword evidence="11" id="KW-1003">Cell membrane</keyword>
<dbReference type="GO" id="GO:0015031">
    <property type="term" value="P:protein transport"/>
    <property type="evidence" value="ECO:0007669"/>
    <property type="project" value="UniProtKB-KW"/>
</dbReference>
<dbReference type="GO" id="GO:0009986">
    <property type="term" value="C:cell surface"/>
    <property type="evidence" value="ECO:0007669"/>
    <property type="project" value="UniProtKB-SubCell"/>
</dbReference>
<gene>
    <name evidence="25" type="ORF">PAL_GLEAN10004793</name>
</gene>
<dbReference type="InParanoid" id="L5KUX2"/>
<proteinExistence type="inferred from homology"/>
<evidence type="ECO:0000256" key="21">
    <source>
        <dbReference type="ARBA" id="ARBA00023288"/>
    </source>
</evidence>
<dbReference type="GO" id="GO:0030154">
    <property type="term" value="P:cell differentiation"/>
    <property type="evidence" value="ECO:0007669"/>
    <property type="project" value="UniProtKB-ARBA"/>
</dbReference>
<keyword evidence="20" id="KW-0458">Lysosome</keyword>
<evidence type="ECO:0000256" key="14">
    <source>
        <dbReference type="ARBA" id="ARBA00022753"/>
    </source>
</evidence>
<dbReference type="FunFam" id="1.10.1450.10:FF:000019">
    <property type="entry name" value="Tetraspanin"/>
    <property type="match status" value="1"/>
</dbReference>
<sequence>MDWGLNRDGARGKEWALVEDKEAWAFIPAFGYQTEPGGSRFSFSTPVGMGVEAPEEGNPSRGPAAMAVEGGMRCVKILLYVFLVAFCACAVGLIVVGIGAQLVLSQTISQGATPGSVLPVVIIAVGAFLFLVAIVGCCGACKENYCLMITFVIFLSLIVLVEVAAAIAGYVFRDKVMSEFNKDFRQQMKNYPKQNQTALILDRMQENFKCCGAANYTDWETMLLEPKGRVPDSCCINVTQGCGINYNVKEIYTEGCVEKIGFWLRSNVLVVAAAALGIAFVEVLGIVFACCLVKSIQSGYEVM</sequence>
<evidence type="ECO:0000256" key="1">
    <source>
        <dbReference type="ARBA" id="ARBA00004107"/>
    </source>
</evidence>
<dbReference type="PANTHER" id="PTHR19282:SF471">
    <property type="entry name" value="CD63 ANTIGEN"/>
    <property type="match status" value="1"/>
</dbReference>
<dbReference type="InterPro" id="IPR018503">
    <property type="entry name" value="Tetraspanin_CS"/>
</dbReference>
<keyword evidence="10" id="KW-0813">Transport</keyword>
<keyword evidence="26" id="KW-1185">Reference proteome</keyword>
<keyword evidence="16 24" id="KW-1133">Transmembrane helix</keyword>
<comment type="subunit">
    <text evidence="23">Interacts with TIMP1 and ITGB1 and recruits TIMP1 to ITGB1. Interacts with CD9. Identified in a complex with CD9 and ITGB3. Interacts with PMEL. Interacts with KDR/VEGFR2; identified in a complex with ITGB1 and KDR/VEGFR2 and is required to recruit KDR to ITGB1 complexes. Interacts with SYT7.</text>
</comment>
<comment type="function">
    <text evidence="22">Functions as a cell surface receptor for TIMP1 and plays a role in the activation of cellular signaling cascades. Plays a role in the activation of ITGB1 and integrin signaling, leading to the activation of AKT, FAK/PTK2 and MAP kinases. Promotes cell survival, reorganization of the actin cytoskeleton, cell adhesion, spreading and migration, via its role in the activation of AKT and FAK/PTK2. Plays a role in VEGFA signaling via its role in regulating the internalization of KDR/VEGFR2. Plays a role in intracellular vesicular transport processes, and is required for normal trafficking of the PMEL luminal domain that is essential for the development and maturation of melanocytes. Plays a role in the adhesion of leukocytes onto endothelial cells via its role in the regulation of SELP trafficking. May play a role in mast cell degranulation in response to Ms4a2/FceRI stimulation, but not in mast cell degranulation in response to other stimuli.</text>
</comment>
<evidence type="ECO:0000256" key="11">
    <source>
        <dbReference type="ARBA" id="ARBA00022475"/>
    </source>
</evidence>
<dbReference type="STRING" id="9402.L5KUX2"/>
<evidence type="ECO:0000256" key="20">
    <source>
        <dbReference type="ARBA" id="ARBA00023228"/>
    </source>
</evidence>
<keyword evidence="18" id="KW-0564">Palmitate</keyword>
<dbReference type="GO" id="GO:0005765">
    <property type="term" value="C:lysosomal membrane"/>
    <property type="evidence" value="ECO:0007669"/>
    <property type="project" value="UniProtKB-SubCell"/>
</dbReference>
<dbReference type="PANTHER" id="PTHR19282">
    <property type="entry name" value="TETRASPANIN"/>
    <property type="match status" value="1"/>
</dbReference>
<feature type="transmembrane region" description="Helical" evidence="24">
    <location>
        <begin position="116"/>
        <end position="138"/>
    </location>
</feature>
<dbReference type="InterPro" id="IPR018499">
    <property type="entry name" value="Tetraspanin/Peripherin"/>
</dbReference>
<dbReference type="InterPro" id="IPR008952">
    <property type="entry name" value="Tetraspanin_EC2_sf"/>
</dbReference>
<dbReference type="Gene3D" id="1.10.1450.10">
    <property type="entry name" value="Tetraspanin"/>
    <property type="match status" value="1"/>
</dbReference>
<evidence type="ECO:0000256" key="7">
    <source>
        <dbReference type="ARBA" id="ARBA00004651"/>
    </source>
</evidence>
<keyword evidence="15" id="KW-0653">Protein transport</keyword>
<dbReference type="SUPFAM" id="SSF48652">
    <property type="entry name" value="Tetraspanin"/>
    <property type="match status" value="1"/>
</dbReference>
<dbReference type="GO" id="GO:0005886">
    <property type="term" value="C:plasma membrane"/>
    <property type="evidence" value="ECO:0007669"/>
    <property type="project" value="UniProtKB-SubCell"/>
</dbReference>
<evidence type="ECO:0000256" key="10">
    <source>
        <dbReference type="ARBA" id="ARBA00022448"/>
    </source>
</evidence>
<evidence type="ECO:0000256" key="23">
    <source>
        <dbReference type="ARBA" id="ARBA00046382"/>
    </source>
</evidence>
<organism evidence="25 26">
    <name type="scientific">Pteropus alecto</name>
    <name type="common">Black flying fox</name>
    <dbReference type="NCBI Taxonomy" id="9402"/>
    <lineage>
        <taxon>Eukaryota</taxon>
        <taxon>Metazoa</taxon>
        <taxon>Chordata</taxon>
        <taxon>Craniata</taxon>
        <taxon>Vertebrata</taxon>
        <taxon>Euteleostomi</taxon>
        <taxon>Mammalia</taxon>
        <taxon>Eutheria</taxon>
        <taxon>Laurasiatheria</taxon>
        <taxon>Chiroptera</taxon>
        <taxon>Yinpterochiroptera</taxon>
        <taxon>Pteropodoidea</taxon>
        <taxon>Pteropodidae</taxon>
        <taxon>Pteropodinae</taxon>
        <taxon>Pteropus</taxon>
    </lineage>
</organism>
<keyword evidence="13 24" id="KW-0812">Transmembrane</keyword>
<dbReference type="PRINTS" id="PR00259">
    <property type="entry name" value="TMFOUR"/>
</dbReference>
<name>L5KUX2_PTEAL</name>
<keyword evidence="12" id="KW-0964">Secreted</keyword>
<comment type="similarity">
    <text evidence="8">Belongs to the tetraspanin (TM4SF) family.</text>
</comment>
<dbReference type="eggNOG" id="KOG3882">
    <property type="taxonomic scope" value="Eukaryota"/>
</dbReference>
<evidence type="ECO:0000256" key="8">
    <source>
        <dbReference type="ARBA" id="ARBA00006840"/>
    </source>
</evidence>
<evidence type="ECO:0000256" key="19">
    <source>
        <dbReference type="ARBA" id="ARBA00023180"/>
    </source>
</evidence>
<evidence type="ECO:0000313" key="26">
    <source>
        <dbReference type="Proteomes" id="UP000010552"/>
    </source>
</evidence>
<evidence type="ECO:0000256" key="12">
    <source>
        <dbReference type="ARBA" id="ARBA00022525"/>
    </source>
</evidence>
<dbReference type="GO" id="GO:0005771">
    <property type="term" value="C:multivesicular body"/>
    <property type="evidence" value="ECO:0007669"/>
    <property type="project" value="UniProtKB-SubCell"/>
</dbReference>
<keyword evidence="14" id="KW-0967">Endosome</keyword>
<evidence type="ECO:0000256" key="13">
    <source>
        <dbReference type="ARBA" id="ARBA00022692"/>
    </source>
</evidence>
<keyword evidence="17 24" id="KW-0472">Membrane</keyword>
<evidence type="ECO:0000256" key="3">
    <source>
        <dbReference type="ARBA" id="ARBA00004223"/>
    </source>
</evidence>
<evidence type="ECO:0000256" key="9">
    <source>
        <dbReference type="ARBA" id="ARBA00020588"/>
    </source>
</evidence>
<evidence type="ECO:0000256" key="22">
    <source>
        <dbReference type="ARBA" id="ARBA00043922"/>
    </source>
</evidence>
<feature type="transmembrane region" description="Helical" evidence="24">
    <location>
        <begin position="77"/>
        <end position="104"/>
    </location>
</feature>
<dbReference type="CDD" id="cd03166">
    <property type="entry name" value="CD63_LEL"/>
    <property type="match status" value="1"/>
</dbReference>